<dbReference type="EMBL" id="CM037625">
    <property type="protein sequence ID" value="KAH7998590.1"/>
    <property type="molecule type" value="Genomic_DNA"/>
</dbReference>
<keyword evidence="2" id="KW-1185">Reference proteome</keyword>
<gene>
    <name evidence="1" type="ORF">K3G42_018198</name>
</gene>
<dbReference type="Proteomes" id="UP000827872">
    <property type="component" value="Linkage Group LG12"/>
</dbReference>
<proteinExistence type="predicted"/>
<sequence>MSTQLVVQESVVSILGLLWNLSKKYQPKKNSKEEDEYKYSSCKAFLATLNEMNDYAGQHEVVSENMTSQITTELARYVQELKQERKLVCCDEEANQMAEDGSQAGRPSPVIALPAVAIQSYPASEHGGSIEPSSLTAITEPLLFYDLV</sequence>
<comment type="caution">
    <text evidence="1">The sequence shown here is derived from an EMBL/GenBank/DDBJ whole genome shotgun (WGS) entry which is preliminary data.</text>
</comment>
<accession>A0ACB8F0V1</accession>
<reference evidence="1" key="1">
    <citation type="submission" date="2021-08" db="EMBL/GenBank/DDBJ databases">
        <title>The first chromosome-level gecko genome reveals the dynamic sex chromosomes of Neotropical dwarf geckos (Sphaerodactylidae: Sphaerodactylus).</title>
        <authorList>
            <person name="Pinto B.J."/>
            <person name="Keating S.E."/>
            <person name="Gamble T."/>
        </authorList>
    </citation>
    <scope>NUCLEOTIDE SEQUENCE</scope>
    <source>
        <strain evidence="1">TG3544</strain>
    </source>
</reference>
<protein>
    <submittedName>
        <fullName evidence="1">Uncharacterized protein</fullName>
    </submittedName>
</protein>
<name>A0ACB8F0V1_9SAUR</name>
<evidence type="ECO:0000313" key="1">
    <source>
        <dbReference type="EMBL" id="KAH7998590.1"/>
    </source>
</evidence>
<organism evidence="1 2">
    <name type="scientific">Sphaerodactylus townsendi</name>
    <dbReference type="NCBI Taxonomy" id="933632"/>
    <lineage>
        <taxon>Eukaryota</taxon>
        <taxon>Metazoa</taxon>
        <taxon>Chordata</taxon>
        <taxon>Craniata</taxon>
        <taxon>Vertebrata</taxon>
        <taxon>Euteleostomi</taxon>
        <taxon>Lepidosauria</taxon>
        <taxon>Squamata</taxon>
        <taxon>Bifurcata</taxon>
        <taxon>Gekkota</taxon>
        <taxon>Sphaerodactylidae</taxon>
        <taxon>Sphaerodactylus</taxon>
    </lineage>
</organism>
<evidence type="ECO:0000313" key="2">
    <source>
        <dbReference type="Proteomes" id="UP000827872"/>
    </source>
</evidence>